<proteinExistence type="predicted"/>
<dbReference type="EMBL" id="LAZR01000107">
    <property type="protein sequence ID" value="KKN90729.1"/>
    <property type="molecule type" value="Genomic_DNA"/>
</dbReference>
<protein>
    <submittedName>
        <fullName evidence="1">Uncharacterized protein</fullName>
    </submittedName>
</protein>
<comment type="caution">
    <text evidence="1">The sequence shown here is derived from an EMBL/GenBank/DDBJ whole genome shotgun (WGS) entry which is preliminary data.</text>
</comment>
<gene>
    <name evidence="1" type="ORF">LCGC14_0223120</name>
</gene>
<name>A0A0F9UGC0_9ZZZZ</name>
<organism evidence="1">
    <name type="scientific">marine sediment metagenome</name>
    <dbReference type="NCBI Taxonomy" id="412755"/>
    <lineage>
        <taxon>unclassified sequences</taxon>
        <taxon>metagenomes</taxon>
        <taxon>ecological metagenomes</taxon>
    </lineage>
</organism>
<reference evidence="1" key="1">
    <citation type="journal article" date="2015" name="Nature">
        <title>Complex archaea that bridge the gap between prokaryotes and eukaryotes.</title>
        <authorList>
            <person name="Spang A."/>
            <person name="Saw J.H."/>
            <person name="Jorgensen S.L."/>
            <person name="Zaremba-Niedzwiedzka K."/>
            <person name="Martijn J."/>
            <person name="Lind A.E."/>
            <person name="van Eijk R."/>
            <person name="Schleper C."/>
            <person name="Guy L."/>
            <person name="Ettema T.J."/>
        </authorList>
    </citation>
    <scope>NUCLEOTIDE SEQUENCE</scope>
</reference>
<accession>A0A0F9UGC0</accession>
<sequence length="54" mass="6394">MPKHNCDEMKYKDKIIICTTPITHTIWCIYLGNYGITIYYIKFCPYCGVKLDVK</sequence>
<dbReference type="AlphaFoldDB" id="A0A0F9UGC0"/>
<evidence type="ECO:0000313" key="1">
    <source>
        <dbReference type="EMBL" id="KKN90729.1"/>
    </source>
</evidence>